<gene>
    <name evidence="2" type="ORF">NKR19_g9685</name>
</gene>
<dbReference type="InterPro" id="IPR053037">
    <property type="entry name" value="Pericyclase_pydY-like"/>
</dbReference>
<comment type="caution">
    <text evidence="2">The sequence shown here is derived from an EMBL/GenBank/DDBJ whole genome shotgun (WGS) entry which is preliminary data.</text>
</comment>
<accession>A0AA38R2N3</accession>
<keyword evidence="3" id="KW-1185">Reference proteome</keyword>
<dbReference type="PANTHER" id="PTHR38115">
    <property type="entry name" value="LIPOCALIN-LIKE DOMAIN-CONTAINING PROTEIN"/>
    <property type="match status" value="1"/>
</dbReference>
<dbReference type="AlphaFoldDB" id="A0AA38R2N3"/>
<name>A0AA38R2N3_9PEZI</name>
<reference evidence="2" key="1">
    <citation type="submission" date="2022-07" db="EMBL/GenBank/DDBJ databases">
        <title>Fungi with potential for degradation of polypropylene.</title>
        <authorList>
            <person name="Gostincar C."/>
        </authorList>
    </citation>
    <scope>NUCLEOTIDE SEQUENCE</scope>
    <source>
        <strain evidence="2">EXF-13287</strain>
    </source>
</reference>
<sequence length="201" mass="22553">MAAPESKTGLDIEGTWLLNRTLSDDFDGIFALQGMSWLLRKILRFASMRLLMTQTPSPTSTPPSPSPDPENAPRGDQHHKITKIYQKQTIHPGGFDTEDVYILDGAERDMTIPIFGEVTSRYQYTAIDDLSDDGELRESLRAGGTGPRAVQEICRSRHAGWESVLTWGFEEVGGERRFTQNSVTTKGGRRERGRLVYDYVS</sequence>
<evidence type="ECO:0000313" key="2">
    <source>
        <dbReference type="EMBL" id="KAJ9130930.1"/>
    </source>
</evidence>
<proteinExistence type="predicted"/>
<dbReference type="EMBL" id="JANBVN010000250">
    <property type="protein sequence ID" value="KAJ9130930.1"/>
    <property type="molecule type" value="Genomic_DNA"/>
</dbReference>
<feature type="region of interest" description="Disordered" evidence="1">
    <location>
        <begin position="53"/>
        <end position="76"/>
    </location>
</feature>
<feature type="compositionally biased region" description="Pro residues" evidence="1">
    <location>
        <begin position="59"/>
        <end position="70"/>
    </location>
</feature>
<protein>
    <submittedName>
        <fullName evidence="2">Uncharacterized protein</fullName>
    </submittedName>
</protein>
<evidence type="ECO:0000256" key="1">
    <source>
        <dbReference type="SAM" id="MobiDB-lite"/>
    </source>
</evidence>
<dbReference type="Proteomes" id="UP001174691">
    <property type="component" value="Unassembled WGS sequence"/>
</dbReference>
<dbReference type="PANTHER" id="PTHR38115:SF1">
    <property type="entry name" value="LIPOCALIN-LIKE DOMAIN-CONTAINING PROTEIN"/>
    <property type="match status" value="1"/>
</dbReference>
<evidence type="ECO:0000313" key="3">
    <source>
        <dbReference type="Proteomes" id="UP001174691"/>
    </source>
</evidence>
<organism evidence="2 3">
    <name type="scientific">Coniochaeta hoffmannii</name>
    <dbReference type="NCBI Taxonomy" id="91930"/>
    <lineage>
        <taxon>Eukaryota</taxon>
        <taxon>Fungi</taxon>
        <taxon>Dikarya</taxon>
        <taxon>Ascomycota</taxon>
        <taxon>Pezizomycotina</taxon>
        <taxon>Sordariomycetes</taxon>
        <taxon>Sordariomycetidae</taxon>
        <taxon>Coniochaetales</taxon>
        <taxon>Coniochaetaceae</taxon>
        <taxon>Coniochaeta</taxon>
    </lineage>
</organism>